<gene>
    <name evidence="1" type="ordered locus">Sfla_2986</name>
</gene>
<accession>A0A8D3WIC1</accession>
<evidence type="ECO:0000313" key="1">
    <source>
        <dbReference type="EMBL" id="ADW04413.1"/>
    </source>
</evidence>
<reference evidence="1 2" key="1">
    <citation type="submission" date="2011-01" db="EMBL/GenBank/DDBJ databases">
        <title>Complete sequence of chromosome of Streptomyces flavogriseus ATCC 33331.</title>
        <authorList>
            <consortium name="US DOE Joint Genome Institute"/>
            <person name="Lucas S."/>
            <person name="Copeland A."/>
            <person name="Lapidus A."/>
            <person name="Cheng J.-F."/>
            <person name="Goodwin L."/>
            <person name="Pitluck S."/>
            <person name="Davenport K."/>
            <person name="Detter J.C."/>
            <person name="Han C."/>
            <person name="Tapia R."/>
            <person name="Land M."/>
            <person name="Hauser L."/>
            <person name="Kyrpides N."/>
            <person name="Ivanova N."/>
            <person name="Ovchinnikova G."/>
            <person name="Pagani I."/>
            <person name="Brumm P."/>
            <person name="Mead D."/>
            <person name="Woyke T."/>
        </authorList>
    </citation>
    <scope>NUCLEOTIDE SEQUENCE [LARGE SCALE GENOMIC DNA]</scope>
    <source>
        <strain evidence="2">ATCC 33331 / IAF-45CD</strain>
    </source>
</reference>
<dbReference type="KEGG" id="sfa:Sfla_2986"/>
<proteinExistence type="predicted"/>
<dbReference type="EMBL" id="CP002475">
    <property type="protein sequence ID" value="ADW04413.1"/>
    <property type="molecule type" value="Genomic_DNA"/>
</dbReference>
<organism evidence="1 2">
    <name type="scientific">Streptomyces pratensis (strain ATCC 33331 / IAF-45CD)</name>
    <dbReference type="NCBI Taxonomy" id="591167"/>
    <lineage>
        <taxon>Bacteria</taxon>
        <taxon>Bacillati</taxon>
        <taxon>Actinomycetota</taxon>
        <taxon>Actinomycetes</taxon>
        <taxon>Kitasatosporales</taxon>
        <taxon>Streptomycetaceae</taxon>
        <taxon>Streptomyces</taxon>
    </lineage>
</organism>
<evidence type="ECO:0000313" key="2">
    <source>
        <dbReference type="Proteomes" id="UP000002066"/>
    </source>
</evidence>
<sequence>MAEEIIGGVARWNVSAADLPERVLTAPSGGRVFLLPDSRVDGVAVYRDDVAGLVKTLRHRGVDIDFACAREDRRYLSEYGATAVVATVGIAVATTLTTDLVKSIVLTAWQRARSSLGPSCPAEEVEEARVTVKIAEIVRTENETVVRGFEITGRLADIDNLVQLAVSDSALAELPSAGRDDAAPEDNTG</sequence>
<dbReference type="AlphaFoldDB" id="A0A8D3WIC1"/>
<dbReference type="Proteomes" id="UP000002066">
    <property type="component" value="Chromosome"/>
</dbReference>
<name>A0A8D3WIC1_STRFA</name>
<protein>
    <submittedName>
        <fullName evidence="1">Uncharacterized protein</fullName>
    </submittedName>
</protein>
<dbReference type="OrthoDB" id="4241984at2"/>